<keyword evidence="1" id="KW-0689">Ribosomal protein</keyword>
<sequence length="129" mass="14995">MDNNQKKIKSFTDLNAWKEGHKLVLMIYETTKKFPKEEIFGLTIQLRRCSVSITSNLAEGFSRQSYKEKSYFYSMALGSVTELQNQILIARDIHYINQDEFQPMAEQSIIVNKLINGLNKKTKTMIHNS</sequence>
<dbReference type="InterPro" id="IPR012657">
    <property type="entry name" value="23S_rRNA-intervening_sequence"/>
</dbReference>
<dbReference type="NCBIfam" id="TIGR02436">
    <property type="entry name" value="four helix bundle protein"/>
    <property type="match status" value="1"/>
</dbReference>
<dbReference type="SUPFAM" id="SSF158446">
    <property type="entry name" value="IVS-encoded protein-like"/>
    <property type="match status" value="1"/>
</dbReference>
<dbReference type="PANTHER" id="PTHR38471">
    <property type="entry name" value="FOUR HELIX BUNDLE PROTEIN"/>
    <property type="match status" value="1"/>
</dbReference>
<comment type="caution">
    <text evidence="1">The sequence shown here is derived from an EMBL/GenBank/DDBJ whole genome shotgun (WGS) entry which is preliminary data.</text>
</comment>
<evidence type="ECO:0000313" key="1">
    <source>
        <dbReference type="EMBL" id="KKS39698.1"/>
    </source>
</evidence>
<dbReference type="PANTHER" id="PTHR38471:SF2">
    <property type="entry name" value="FOUR HELIX BUNDLE PROTEIN"/>
    <property type="match status" value="1"/>
</dbReference>
<gene>
    <name evidence="1" type="ORF">UV02_C0058G0004</name>
</gene>
<dbReference type="Gene3D" id="1.20.1440.60">
    <property type="entry name" value="23S rRNA-intervening sequence"/>
    <property type="match status" value="1"/>
</dbReference>
<accession>A0A0G1BQE5</accession>
<dbReference type="CDD" id="cd16377">
    <property type="entry name" value="23S_rRNA_IVP_like"/>
    <property type="match status" value="1"/>
</dbReference>
<dbReference type="InterPro" id="IPR036583">
    <property type="entry name" value="23S_rRNA_IVS_sf"/>
</dbReference>
<reference evidence="1 2" key="1">
    <citation type="journal article" date="2015" name="Nature">
        <title>rRNA introns, odd ribosomes, and small enigmatic genomes across a large radiation of phyla.</title>
        <authorList>
            <person name="Brown C.T."/>
            <person name="Hug L.A."/>
            <person name="Thomas B.C."/>
            <person name="Sharon I."/>
            <person name="Castelle C.J."/>
            <person name="Singh A."/>
            <person name="Wilkins M.J."/>
            <person name="Williams K.H."/>
            <person name="Banfield J.F."/>
        </authorList>
    </citation>
    <scope>NUCLEOTIDE SEQUENCE [LARGE SCALE GENOMIC DNA]</scope>
</reference>
<keyword evidence="1" id="KW-0687">Ribonucleoprotein</keyword>
<dbReference type="Proteomes" id="UP000034516">
    <property type="component" value="Unassembled WGS sequence"/>
</dbReference>
<proteinExistence type="predicted"/>
<dbReference type="Pfam" id="PF05635">
    <property type="entry name" value="23S_rRNA_IVP"/>
    <property type="match status" value="1"/>
</dbReference>
<evidence type="ECO:0000313" key="2">
    <source>
        <dbReference type="Proteomes" id="UP000034516"/>
    </source>
</evidence>
<organism evidence="1 2">
    <name type="scientific">Candidatus Kuenenbacteria bacterium GW2011_GWA2_42_15</name>
    <dbReference type="NCBI Taxonomy" id="1618677"/>
    <lineage>
        <taxon>Bacteria</taxon>
        <taxon>Candidatus Kueneniibacteriota</taxon>
    </lineage>
</organism>
<name>A0A0G1BQE5_9BACT</name>
<dbReference type="GO" id="GO:0005840">
    <property type="term" value="C:ribosome"/>
    <property type="evidence" value="ECO:0007669"/>
    <property type="project" value="UniProtKB-KW"/>
</dbReference>
<dbReference type="EMBL" id="LCCW01000058">
    <property type="protein sequence ID" value="KKS39698.1"/>
    <property type="molecule type" value="Genomic_DNA"/>
</dbReference>
<dbReference type="AlphaFoldDB" id="A0A0G1BQE5"/>
<protein>
    <submittedName>
        <fullName evidence="1">S23 ribosomal protein</fullName>
    </submittedName>
</protein>